<reference evidence="2" key="1">
    <citation type="journal article" date="2019" name="Int. J. Syst. Evol. Microbiol.">
        <title>The Global Catalogue of Microorganisms (GCM) 10K type strain sequencing project: providing services to taxonomists for standard genome sequencing and annotation.</title>
        <authorList>
            <consortium name="The Broad Institute Genomics Platform"/>
            <consortium name="The Broad Institute Genome Sequencing Center for Infectious Disease"/>
            <person name="Wu L."/>
            <person name="Ma J."/>
        </authorList>
    </citation>
    <scope>NUCLEOTIDE SEQUENCE [LARGE SCALE GENOMIC DNA]</scope>
    <source>
        <strain evidence="2">CCUG 50347</strain>
    </source>
</reference>
<evidence type="ECO:0000313" key="2">
    <source>
        <dbReference type="Proteomes" id="UP001595909"/>
    </source>
</evidence>
<organism evidence="1 2">
    <name type="scientific">Actinomycetospora chibensis</name>
    <dbReference type="NCBI Taxonomy" id="663606"/>
    <lineage>
        <taxon>Bacteria</taxon>
        <taxon>Bacillati</taxon>
        <taxon>Actinomycetota</taxon>
        <taxon>Actinomycetes</taxon>
        <taxon>Pseudonocardiales</taxon>
        <taxon>Pseudonocardiaceae</taxon>
        <taxon>Actinomycetospora</taxon>
    </lineage>
</organism>
<keyword evidence="2" id="KW-1185">Reference proteome</keyword>
<dbReference type="RefSeq" id="WP_274190710.1">
    <property type="nucleotide sequence ID" value="NZ_BAABHN010000039.1"/>
</dbReference>
<comment type="caution">
    <text evidence="1">The sequence shown here is derived from an EMBL/GenBank/DDBJ whole genome shotgun (WGS) entry which is preliminary data.</text>
</comment>
<sequence length="51" mass="5726">MQLTVDLLRTPDGRLEGTVITETGREQAFSGTLDLLRVLEDLQAEPVQDER</sequence>
<accession>A0ABV9RMD2</accession>
<proteinExistence type="predicted"/>
<name>A0ABV9RMD2_9PSEU</name>
<dbReference type="Proteomes" id="UP001595909">
    <property type="component" value="Unassembled WGS sequence"/>
</dbReference>
<protein>
    <submittedName>
        <fullName evidence="1">Uncharacterized protein</fullName>
    </submittedName>
</protein>
<dbReference type="EMBL" id="JBHSIM010000039">
    <property type="protein sequence ID" value="MFC4834448.1"/>
    <property type="molecule type" value="Genomic_DNA"/>
</dbReference>
<evidence type="ECO:0000313" key="1">
    <source>
        <dbReference type="EMBL" id="MFC4834448.1"/>
    </source>
</evidence>
<gene>
    <name evidence="1" type="ORF">ACFPEL_18690</name>
</gene>